<dbReference type="GO" id="GO:0005576">
    <property type="term" value="C:extracellular region"/>
    <property type="evidence" value="ECO:0007669"/>
    <property type="project" value="TreeGrafter"/>
</dbReference>
<feature type="domain" description="Mce/MlaD" evidence="2">
    <location>
        <begin position="43"/>
        <end position="116"/>
    </location>
</feature>
<feature type="compositionally biased region" description="Low complexity" evidence="1">
    <location>
        <begin position="446"/>
        <end position="458"/>
    </location>
</feature>
<dbReference type="EMBL" id="QJJU01000035">
    <property type="protein sequence ID" value="PXX00336.1"/>
    <property type="molecule type" value="Genomic_DNA"/>
</dbReference>
<accession>A0A318HA56</accession>
<sequence>MTSARTAKITVIAVLAALVALAVNSHGVRGLLLHGGLHTDRSEVVAYFANSNGIFPGDDVRIRGFNVGKIDKIEPEPTRVKITFWLDSKYPVPADAKAVIVSPTLVTARAIQLTPPYSGGPRLQNNAVIAQDRTAVPVEWDDVRVQLEHLTKALQPTEPGGTSTLGALVHSTADNLRGQGPAIRDAIIKLSQALSALGDHSGDIFTSVKNVATLVSALQDSTDLLRDLNGNLASATGLLADDPGEVGNAIKDLNDVVGEVSSFVSDNREALGTTSDKLASVSTALNQSLDDIKQLLHILPTTAANAANLYQPAQGTLSGVAAVNNFSDPITFLCGAIQAASRLGADQSAKLCVQYLAPIVKNRQYNFPPLGFNPLVGATARPNELTYSEDWMRPDYVPPQPPAAPAPPVGAPAPTDTPLAAEAIGPATSTSPTPAGPVVQTDPAAGLSGMMLPPGGGS</sequence>
<evidence type="ECO:0000256" key="1">
    <source>
        <dbReference type="SAM" id="MobiDB-lite"/>
    </source>
</evidence>
<dbReference type="PANTHER" id="PTHR33371:SF4">
    <property type="entry name" value="INTERMEMBRANE PHOSPHOLIPID TRANSPORT SYSTEM BINDING PROTEIN MLAD"/>
    <property type="match status" value="1"/>
</dbReference>
<evidence type="ECO:0000313" key="4">
    <source>
        <dbReference type="EMBL" id="PXX00336.1"/>
    </source>
</evidence>
<feature type="compositionally biased region" description="Low complexity" evidence="1">
    <location>
        <begin position="425"/>
        <end position="439"/>
    </location>
</feature>
<dbReference type="PANTHER" id="PTHR33371">
    <property type="entry name" value="INTERMEMBRANE PHOSPHOLIPID TRANSPORT SYSTEM BINDING PROTEIN MLAD-RELATED"/>
    <property type="match status" value="1"/>
</dbReference>
<dbReference type="RefSeq" id="WP_110319828.1">
    <property type="nucleotide sequence ID" value="NZ_QJJU01000035.1"/>
</dbReference>
<dbReference type="InterPro" id="IPR052336">
    <property type="entry name" value="MlaD_Phospholipid_Transporter"/>
</dbReference>
<organism evidence="4 5">
    <name type="scientific">Mycolicibacterium moriokaense</name>
    <dbReference type="NCBI Taxonomy" id="39691"/>
    <lineage>
        <taxon>Bacteria</taxon>
        <taxon>Bacillati</taxon>
        <taxon>Actinomycetota</taxon>
        <taxon>Actinomycetes</taxon>
        <taxon>Mycobacteriales</taxon>
        <taxon>Mycobacteriaceae</taxon>
        <taxon>Mycolicibacterium</taxon>
    </lineage>
</organism>
<protein>
    <submittedName>
        <fullName evidence="4">Phospholipid/cholesterol/gamma-HCH transport system substrate-binding protein</fullName>
    </submittedName>
</protein>
<proteinExistence type="predicted"/>
<dbReference type="Pfam" id="PF02470">
    <property type="entry name" value="MlaD"/>
    <property type="match status" value="1"/>
</dbReference>
<dbReference type="SUPFAM" id="SSF58104">
    <property type="entry name" value="Methyl-accepting chemotaxis protein (MCP) signaling domain"/>
    <property type="match status" value="1"/>
</dbReference>
<evidence type="ECO:0000259" key="3">
    <source>
        <dbReference type="Pfam" id="PF11887"/>
    </source>
</evidence>
<name>A0A318HA56_9MYCO</name>
<comment type="caution">
    <text evidence="4">The sequence shown here is derived from an EMBL/GenBank/DDBJ whole genome shotgun (WGS) entry which is preliminary data.</text>
</comment>
<evidence type="ECO:0000259" key="2">
    <source>
        <dbReference type="Pfam" id="PF02470"/>
    </source>
</evidence>
<feature type="domain" description="Mammalian cell entry C-terminal" evidence="3">
    <location>
        <begin position="121"/>
        <end position="299"/>
    </location>
</feature>
<dbReference type="InterPro" id="IPR024516">
    <property type="entry name" value="Mce_C"/>
</dbReference>
<dbReference type="OrthoDB" id="4516955at2"/>
<dbReference type="NCBIfam" id="TIGR00996">
    <property type="entry name" value="Mtu_fam_mce"/>
    <property type="match status" value="1"/>
</dbReference>
<dbReference type="InterPro" id="IPR005693">
    <property type="entry name" value="Mce"/>
</dbReference>
<dbReference type="InterPro" id="IPR003399">
    <property type="entry name" value="Mce/MlaD"/>
</dbReference>
<dbReference type="Proteomes" id="UP000247781">
    <property type="component" value="Unassembled WGS sequence"/>
</dbReference>
<evidence type="ECO:0000313" key="5">
    <source>
        <dbReference type="Proteomes" id="UP000247781"/>
    </source>
</evidence>
<feature type="compositionally biased region" description="Pro residues" evidence="1">
    <location>
        <begin position="396"/>
        <end position="411"/>
    </location>
</feature>
<feature type="region of interest" description="Disordered" evidence="1">
    <location>
        <begin position="395"/>
        <end position="458"/>
    </location>
</feature>
<dbReference type="AlphaFoldDB" id="A0A318HA56"/>
<dbReference type="Pfam" id="PF11887">
    <property type="entry name" value="Mce4_CUP1"/>
    <property type="match status" value="1"/>
</dbReference>
<reference evidence="5" key="1">
    <citation type="submission" date="2018-05" db="EMBL/GenBank/DDBJ databases">
        <authorList>
            <person name="Deangelis K."/>
            <person name="Huntemann M."/>
            <person name="Clum A."/>
            <person name="Pillay M."/>
            <person name="Palaniappan K."/>
            <person name="Varghese N."/>
            <person name="Mikhailova N."/>
            <person name="Stamatis D."/>
            <person name="Reddy T."/>
            <person name="Daum C."/>
            <person name="Shapiro N."/>
            <person name="Ivanova N."/>
            <person name="Kyrpides N."/>
            <person name="Woyke T."/>
        </authorList>
    </citation>
    <scope>NUCLEOTIDE SEQUENCE [LARGE SCALE GENOMIC DNA]</scope>
    <source>
        <strain evidence="5">GAS496</strain>
    </source>
</reference>
<reference evidence="4 5" key="2">
    <citation type="submission" date="2018-06" db="EMBL/GenBank/DDBJ databases">
        <title>Sequencing of bacterial isolates from soil warming experiment in Harvard Forest, Massachusetts, USA.</title>
        <authorList>
            <person name="Deangelis K.PhD."/>
        </authorList>
    </citation>
    <scope>NUCLEOTIDE SEQUENCE [LARGE SCALE GENOMIC DNA]</scope>
    <source>
        <strain evidence="4 5">GAS496</strain>
    </source>
</reference>
<gene>
    <name evidence="4" type="ORF">C8E89_13539</name>
</gene>
<keyword evidence="5" id="KW-1185">Reference proteome</keyword>